<dbReference type="HOGENOM" id="CLU_968358_0_0_1"/>
<feature type="transmembrane region" description="Helical" evidence="1">
    <location>
        <begin position="140"/>
        <end position="163"/>
    </location>
</feature>
<evidence type="ECO:0000256" key="1">
    <source>
        <dbReference type="SAM" id="Phobius"/>
    </source>
</evidence>
<evidence type="ECO:0000313" key="3">
    <source>
        <dbReference type="Proteomes" id="UP000013827"/>
    </source>
</evidence>
<accession>A0A0D3I3P2</accession>
<feature type="transmembrane region" description="Helical" evidence="1">
    <location>
        <begin position="44"/>
        <end position="64"/>
    </location>
</feature>
<evidence type="ECO:0000313" key="2">
    <source>
        <dbReference type="EnsemblProtists" id="EOD05877"/>
    </source>
</evidence>
<keyword evidence="3" id="KW-1185">Reference proteome</keyword>
<dbReference type="KEGG" id="ehx:EMIHUDRAFT_259149"/>
<feature type="transmembrane region" description="Helical" evidence="1">
    <location>
        <begin position="70"/>
        <end position="87"/>
    </location>
</feature>
<dbReference type="GeneID" id="17252027"/>
<keyword evidence="1" id="KW-1133">Transmembrane helix</keyword>
<organism evidence="2 3">
    <name type="scientific">Emiliania huxleyi (strain CCMP1516)</name>
    <dbReference type="NCBI Taxonomy" id="280463"/>
    <lineage>
        <taxon>Eukaryota</taxon>
        <taxon>Haptista</taxon>
        <taxon>Haptophyta</taxon>
        <taxon>Prymnesiophyceae</taxon>
        <taxon>Isochrysidales</taxon>
        <taxon>Noelaerhabdaceae</taxon>
        <taxon>Emiliania</taxon>
    </lineage>
</organism>
<name>A0A0D3I3P2_EMIH1</name>
<reference evidence="2" key="2">
    <citation type="submission" date="2024-10" db="UniProtKB">
        <authorList>
            <consortium name="EnsemblProtists"/>
        </authorList>
    </citation>
    <scope>IDENTIFICATION</scope>
</reference>
<keyword evidence="1" id="KW-0472">Membrane</keyword>
<dbReference type="AlphaFoldDB" id="A0A0D3I3P2"/>
<sequence length="288" mass="31768">MTASTWSATQPWTHTPTVVAVHGFFSFVELCLGLGAILYRDNPLWARSAAAVALFINVPTGALLTPRVGIRHLIIPVFGLYGVLRALEAFKVLYLDHRLLPNLWILANGGTAVRLVGYYVTPYSSTDGARGDLFTEPLCYTFTILLSGYLVFAFVYPPVWLLLSLGIYAIAHHVWPPQDAYPVGAEKSEKDLLAETSRRSYMPRVLSDNTLANMPAPSPELSHGLLNAGFASAMCAVIAHSWARGEFLPFARLMLQHASQFPNHYQPMFDFPATPMRPITAIATYLVT</sequence>
<feature type="transmembrane region" description="Helical" evidence="1">
    <location>
        <begin position="99"/>
        <end position="120"/>
    </location>
</feature>
<protein>
    <submittedName>
        <fullName evidence="2">Uncharacterized protein</fullName>
    </submittedName>
</protein>
<dbReference type="PaxDb" id="2903-EOD05877"/>
<keyword evidence="1" id="KW-0812">Transmembrane</keyword>
<proteinExistence type="predicted"/>
<reference evidence="3" key="1">
    <citation type="journal article" date="2013" name="Nature">
        <title>Pan genome of the phytoplankton Emiliania underpins its global distribution.</title>
        <authorList>
            <person name="Read B.A."/>
            <person name="Kegel J."/>
            <person name="Klute M.J."/>
            <person name="Kuo A."/>
            <person name="Lefebvre S.C."/>
            <person name="Maumus F."/>
            <person name="Mayer C."/>
            <person name="Miller J."/>
            <person name="Monier A."/>
            <person name="Salamov A."/>
            <person name="Young J."/>
            <person name="Aguilar M."/>
            <person name="Claverie J.M."/>
            <person name="Frickenhaus S."/>
            <person name="Gonzalez K."/>
            <person name="Herman E.K."/>
            <person name="Lin Y.C."/>
            <person name="Napier J."/>
            <person name="Ogata H."/>
            <person name="Sarno A.F."/>
            <person name="Shmutz J."/>
            <person name="Schroeder D."/>
            <person name="de Vargas C."/>
            <person name="Verret F."/>
            <person name="von Dassow P."/>
            <person name="Valentin K."/>
            <person name="Van de Peer Y."/>
            <person name="Wheeler G."/>
            <person name="Dacks J.B."/>
            <person name="Delwiche C.F."/>
            <person name="Dyhrman S.T."/>
            <person name="Glockner G."/>
            <person name="John U."/>
            <person name="Richards T."/>
            <person name="Worden A.Z."/>
            <person name="Zhang X."/>
            <person name="Grigoriev I.V."/>
            <person name="Allen A.E."/>
            <person name="Bidle K."/>
            <person name="Borodovsky M."/>
            <person name="Bowler C."/>
            <person name="Brownlee C."/>
            <person name="Cock J.M."/>
            <person name="Elias M."/>
            <person name="Gladyshev V.N."/>
            <person name="Groth M."/>
            <person name="Guda C."/>
            <person name="Hadaegh A."/>
            <person name="Iglesias-Rodriguez M.D."/>
            <person name="Jenkins J."/>
            <person name="Jones B.M."/>
            <person name="Lawson T."/>
            <person name="Leese F."/>
            <person name="Lindquist E."/>
            <person name="Lobanov A."/>
            <person name="Lomsadze A."/>
            <person name="Malik S.B."/>
            <person name="Marsh M.E."/>
            <person name="Mackinder L."/>
            <person name="Mock T."/>
            <person name="Mueller-Roeber B."/>
            <person name="Pagarete A."/>
            <person name="Parker M."/>
            <person name="Probert I."/>
            <person name="Quesneville H."/>
            <person name="Raines C."/>
            <person name="Rensing S.A."/>
            <person name="Riano-Pachon D.M."/>
            <person name="Richier S."/>
            <person name="Rokitta S."/>
            <person name="Shiraiwa Y."/>
            <person name="Soanes D.M."/>
            <person name="van der Giezen M."/>
            <person name="Wahlund T.M."/>
            <person name="Williams B."/>
            <person name="Wilson W."/>
            <person name="Wolfe G."/>
            <person name="Wurch L.L."/>
        </authorList>
    </citation>
    <scope>NUCLEOTIDE SEQUENCE</scope>
</reference>
<dbReference type="RefSeq" id="XP_005758306.1">
    <property type="nucleotide sequence ID" value="XM_005758249.1"/>
</dbReference>
<dbReference type="Proteomes" id="UP000013827">
    <property type="component" value="Unassembled WGS sequence"/>
</dbReference>
<dbReference type="EnsemblProtists" id="EOD05877">
    <property type="protein sequence ID" value="EOD05877"/>
    <property type="gene ID" value="EMIHUDRAFT_259149"/>
</dbReference>
<feature type="transmembrane region" description="Helical" evidence="1">
    <location>
        <begin position="20"/>
        <end position="39"/>
    </location>
</feature>